<dbReference type="RefSeq" id="XP_068365193.1">
    <property type="nucleotide sequence ID" value="XM_068500067.1"/>
</dbReference>
<feature type="region of interest" description="Disordered" evidence="1">
    <location>
        <begin position="1"/>
        <end position="268"/>
    </location>
</feature>
<feature type="compositionally biased region" description="Low complexity" evidence="1">
    <location>
        <begin position="170"/>
        <end position="202"/>
    </location>
</feature>
<feature type="region of interest" description="Disordered" evidence="1">
    <location>
        <begin position="294"/>
        <end position="316"/>
    </location>
</feature>
<proteinExistence type="predicted"/>
<dbReference type="AlphaFoldDB" id="A0A1J4KL82"/>
<name>A0A1J4KL82_9EUKA</name>
<feature type="compositionally biased region" description="Polar residues" evidence="1">
    <location>
        <begin position="256"/>
        <end position="266"/>
    </location>
</feature>
<dbReference type="Proteomes" id="UP000179807">
    <property type="component" value="Unassembled WGS sequence"/>
</dbReference>
<protein>
    <submittedName>
        <fullName evidence="2">Uncharacterized protein</fullName>
    </submittedName>
</protein>
<keyword evidence="3" id="KW-1185">Reference proteome</keyword>
<organism evidence="2 3">
    <name type="scientific">Tritrichomonas foetus</name>
    <dbReference type="NCBI Taxonomy" id="1144522"/>
    <lineage>
        <taxon>Eukaryota</taxon>
        <taxon>Metamonada</taxon>
        <taxon>Parabasalia</taxon>
        <taxon>Tritrichomonadida</taxon>
        <taxon>Tritrichomonadidae</taxon>
        <taxon>Tritrichomonas</taxon>
    </lineage>
</organism>
<feature type="compositionally biased region" description="Basic and acidic residues" evidence="1">
    <location>
        <begin position="294"/>
        <end position="305"/>
    </location>
</feature>
<reference evidence="2" key="1">
    <citation type="submission" date="2016-10" db="EMBL/GenBank/DDBJ databases">
        <authorList>
            <person name="Benchimol M."/>
            <person name="Almeida L.G."/>
            <person name="Vasconcelos A.T."/>
            <person name="Perreira-Neves A."/>
            <person name="Rosa I.A."/>
            <person name="Tasca T."/>
            <person name="Bogo M.R."/>
            <person name="de Souza W."/>
        </authorList>
    </citation>
    <scope>NUCLEOTIDE SEQUENCE [LARGE SCALE GENOMIC DNA]</scope>
    <source>
        <strain evidence="2">K</strain>
    </source>
</reference>
<feature type="compositionally biased region" description="Basic and acidic residues" evidence="1">
    <location>
        <begin position="139"/>
        <end position="160"/>
    </location>
</feature>
<comment type="caution">
    <text evidence="2">The sequence shown here is derived from an EMBL/GenBank/DDBJ whole genome shotgun (WGS) entry which is preliminary data.</text>
</comment>
<dbReference type="EMBL" id="MLAK01000572">
    <property type="protein sequence ID" value="OHT12057.1"/>
    <property type="molecule type" value="Genomic_DNA"/>
</dbReference>
<evidence type="ECO:0000256" key="1">
    <source>
        <dbReference type="SAM" id="MobiDB-lite"/>
    </source>
</evidence>
<feature type="compositionally biased region" description="Polar residues" evidence="1">
    <location>
        <begin position="227"/>
        <end position="237"/>
    </location>
</feature>
<feature type="compositionally biased region" description="Basic and acidic residues" evidence="1">
    <location>
        <begin position="1"/>
        <end position="42"/>
    </location>
</feature>
<feature type="compositionally biased region" description="Basic and acidic residues" evidence="1">
    <location>
        <begin position="335"/>
        <end position="350"/>
    </location>
</feature>
<gene>
    <name evidence="2" type="ORF">TRFO_18252</name>
</gene>
<dbReference type="GeneID" id="94834771"/>
<accession>A0A1J4KL82</accession>
<feature type="region of interest" description="Disordered" evidence="1">
    <location>
        <begin position="328"/>
        <end position="392"/>
    </location>
</feature>
<feature type="compositionally biased region" description="Polar residues" evidence="1">
    <location>
        <begin position="106"/>
        <end position="138"/>
    </location>
</feature>
<evidence type="ECO:0000313" key="2">
    <source>
        <dbReference type="EMBL" id="OHT12057.1"/>
    </source>
</evidence>
<sequence length="544" mass="63917">MSRRDYERRPDDRIDDRRFEDRRPTGPRYDDVHREYSDDRRNPNYYSRSDARDYELVRSKPYDRDRDWDRDRDRDRDWDRDRDRERDWDRGRSREPSNPPGERHFNASSWQKVAGSRSMSSSITNERGYNSSDRSSQGYHERSGFLERSNSDQIRRDENPKPNFTDGWGRSPSNPRPSFSSSSSSSSSSNSSRPERSNSQSSQYIPPRNHSPQNPPSLPDVNDFEPHSTSGTKSNVTIPLPPPSPRSHQPYDELSIPQNMNVSKSPVRNVPKQITPMNILPAQVIEMNDIPHPKKTEERKHEAKTDPGPLFKPINKKKHKGLFLDVNSIQQSKETSIKKSSDSPKNDNKTFQKQNSAPAQKVDLPSHKTTSKPVQRDTPKVVPKPNNKPKSEIDRWIEQKFTPDEQNIILNSRKAELPTDLPQNFVNFIQEFGFDVVLERKGWQDHPEPLIDEIGQFENTLFGNIEYFADYLIKEKDDPWYYDKNPITRELVMTEDEKYNQLRNEFELDNIEDVIKEQQQKVEEMKKEVRYNLDKYINEIYENC</sequence>
<feature type="compositionally biased region" description="Basic and acidic residues" evidence="1">
    <location>
        <begin position="49"/>
        <end position="105"/>
    </location>
</feature>
<dbReference type="VEuPathDB" id="TrichDB:TRFO_18252"/>
<evidence type="ECO:0000313" key="3">
    <source>
        <dbReference type="Proteomes" id="UP000179807"/>
    </source>
</evidence>